<dbReference type="InterPro" id="IPR014347">
    <property type="entry name" value="Tautomerase/MIF_sf"/>
</dbReference>
<dbReference type="KEGG" id="tmr:Tmar_1785"/>
<name>E6SI07_THEM7</name>
<dbReference type="EMBL" id="CP002344">
    <property type="protein sequence ID" value="ADU51887.1"/>
    <property type="molecule type" value="Genomic_DNA"/>
</dbReference>
<evidence type="ECO:0000256" key="3">
    <source>
        <dbReference type="PIRSR" id="PIRSR618191-1"/>
    </source>
</evidence>
<dbReference type="Pfam" id="PF01361">
    <property type="entry name" value="Tautomerase"/>
    <property type="match status" value="1"/>
</dbReference>
<evidence type="ECO:0000313" key="8">
    <source>
        <dbReference type="Proteomes" id="UP000008915"/>
    </source>
</evidence>
<reference evidence="8" key="2">
    <citation type="journal article" date="2010" name="Stand. Genomic Sci.">
        <title>Complete genome sequence of Thermaerobacter marianensis type strain (7p75aT).</title>
        <authorList>
            <person name="Han C."/>
            <person name="Gu W."/>
            <person name="Zhang X."/>
            <person name="Lapidus A."/>
            <person name="Nolan M."/>
            <person name="Copeland A."/>
            <person name="Lucas S."/>
            <person name="Glavina Del Rio T."/>
            <person name="Tice H."/>
            <person name="Cheng J."/>
            <person name="Tapia R."/>
            <person name="Goodwin L."/>
            <person name="Pitluck S."/>
            <person name="Pagani I."/>
            <person name="Ivanova N."/>
            <person name="Mavromatis K."/>
            <person name="Mikhailova N."/>
            <person name="Pati A."/>
            <person name="Chen A."/>
            <person name="Palaniappan K."/>
            <person name="Land M."/>
            <person name="Hauser L."/>
            <person name="Chang Y."/>
            <person name="Jeffries C."/>
            <person name="Schneider S."/>
            <person name="Rohde M."/>
            <person name="Goker M."/>
            <person name="Pukall R."/>
            <person name="Woyke T."/>
            <person name="Bristow J."/>
            <person name="Eisen J."/>
            <person name="Markowitz V."/>
            <person name="Hugenholtz P."/>
            <person name="Kyrpides N."/>
            <person name="Klenk H."/>
            <person name="Detter J."/>
        </authorList>
    </citation>
    <scope>NUCLEOTIDE SEQUENCE [LARGE SCALE GENOMIC DNA]</scope>
    <source>
        <strain evidence="8">ATCC 700841 / DSM 12885 / JCM 10246 / 7p75a</strain>
    </source>
</reference>
<dbReference type="Proteomes" id="UP000008915">
    <property type="component" value="Chromosome"/>
</dbReference>
<feature type="domain" description="4-oxalocrotonate tautomerase-like" evidence="6">
    <location>
        <begin position="2"/>
        <end position="57"/>
    </location>
</feature>
<dbReference type="AlphaFoldDB" id="E6SI07"/>
<dbReference type="HOGENOM" id="CLU_148073_5_2_9"/>
<sequence length="75" mass="8040">MPIVHIHMLAGRTPERIRELMARVTEAVSTALDVPPERVRVIVSEIPRTHWAVGGRPMAGDAPAADPPGAEKASP</sequence>
<evidence type="ECO:0000256" key="4">
    <source>
        <dbReference type="RuleBase" id="RU362032"/>
    </source>
</evidence>
<dbReference type="EC" id="5.3.2.-" evidence="4"/>
<feature type="region of interest" description="Disordered" evidence="5">
    <location>
        <begin position="52"/>
        <end position="75"/>
    </location>
</feature>
<dbReference type="STRING" id="644966.Tmar_1785"/>
<dbReference type="PANTHER" id="PTHR35530">
    <property type="entry name" value="TAUTOMERASE-RELATED"/>
    <property type="match status" value="1"/>
</dbReference>
<reference evidence="7 8" key="1">
    <citation type="journal article" date="2010" name="Stand. Genomic Sci.">
        <title>Complete genome sequence of Thermaerobacter marianensis type strain (7p75a).</title>
        <authorList>
            <person name="Han C."/>
            <person name="Gu W."/>
            <person name="Zhang X."/>
            <person name="Lapidus A."/>
            <person name="Nolan M."/>
            <person name="Copeland A."/>
            <person name="Lucas S."/>
            <person name="Del Rio T.G."/>
            <person name="Tice H."/>
            <person name="Cheng J.F."/>
            <person name="Tapia R."/>
            <person name="Goodwin L."/>
            <person name="Pitluck S."/>
            <person name="Pagani I."/>
            <person name="Ivanova N."/>
            <person name="Mavromatis K."/>
            <person name="Mikhailova N."/>
            <person name="Pati A."/>
            <person name="Chen A."/>
            <person name="Palaniappan K."/>
            <person name="Land M."/>
            <person name="Hauser L."/>
            <person name="Chang Y.J."/>
            <person name="Jeffries C.D."/>
            <person name="Schneider S."/>
            <person name="Rohde M."/>
            <person name="Goker M."/>
            <person name="Pukall R."/>
            <person name="Woyke T."/>
            <person name="Bristow J."/>
            <person name="Eisen J.A."/>
            <person name="Markowitz V."/>
            <person name="Hugenholtz P."/>
            <person name="Kyrpides N.C."/>
            <person name="Klenk H.P."/>
            <person name="Detter J.C."/>
        </authorList>
    </citation>
    <scope>NUCLEOTIDE SEQUENCE [LARGE SCALE GENOMIC DNA]</scope>
    <source>
        <strain evidence="8">ATCC 700841 / DSM 12885 / JCM 10246 / 7p75a</strain>
    </source>
</reference>
<dbReference type="NCBIfam" id="TIGR00013">
    <property type="entry name" value="taut"/>
    <property type="match status" value="1"/>
</dbReference>
<dbReference type="NCBIfam" id="NF002524">
    <property type="entry name" value="PRK01964.1"/>
    <property type="match status" value="1"/>
</dbReference>
<proteinExistence type="inferred from homology"/>
<feature type="active site" description="Proton acceptor; via imino nitrogen" evidence="3">
    <location>
        <position position="2"/>
    </location>
</feature>
<dbReference type="NCBIfam" id="NF002571">
    <property type="entry name" value="PRK02220.1"/>
    <property type="match status" value="1"/>
</dbReference>
<accession>E6SI07</accession>
<keyword evidence="2 4" id="KW-0413">Isomerase</keyword>
<evidence type="ECO:0000256" key="2">
    <source>
        <dbReference type="ARBA" id="ARBA00023235"/>
    </source>
</evidence>
<dbReference type="Gene3D" id="3.30.429.10">
    <property type="entry name" value="Macrophage Migration Inhibitory Factor"/>
    <property type="match status" value="1"/>
</dbReference>
<gene>
    <name evidence="7" type="ordered locus">Tmar_1785</name>
</gene>
<dbReference type="OrthoDB" id="5405937at2"/>
<keyword evidence="8" id="KW-1185">Reference proteome</keyword>
<protein>
    <recommendedName>
        <fullName evidence="4">Tautomerase</fullName>
        <ecNumber evidence="4">5.3.2.-</ecNumber>
    </recommendedName>
</protein>
<dbReference type="InterPro" id="IPR004370">
    <property type="entry name" value="4-OT-like_dom"/>
</dbReference>
<dbReference type="GO" id="GO:0016853">
    <property type="term" value="F:isomerase activity"/>
    <property type="evidence" value="ECO:0007669"/>
    <property type="project" value="UniProtKB-UniRule"/>
</dbReference>
<dbReference type="PANTHER" id="PTHR35530:SF1">
    <property type="entry name" value="2-HYDROXYMUCONATE TAUTOMERASE"/>
    <property type="match status" value="1"/>
</dbReference>
<feature type="compositionally biased region" description="Low complexity" evidence="5">
    <location>
        <begin position="54"/>
        <end position="75"/>
    </location>
</feature>
<dbReference type="SUPFAM" id="SSF55331">
    <property type="entry name" value="Tautomerase/MIF"/>
    <property type="match status" value="1"/>
</dbReference>
<evidence type="ECO:0000313" key="7">
    <source>
        <dbReference type="EMBL" id="ADU51887.1"/>
    </source>
</evidence>
<evidence type="ECO:0000256" key="1">
    <source>
        <dbReference type="ARBA" id="ARBA00006723"/>
    </source>
</evidence>
<organism evidence="7 8">
    <name type="scientific">Thermaerobacter marianensis (strain ATCC 700841 / DSM 12885 / JCM 10246 / 7p75a)</name>
    <dbReference type="NCBI Taxonomy" id="644966"/>
    <lineage>
        <taxon>Bacteria</taxon>
        <taxon>Bacillati</taxon>
        <taxon>Bacillota</taxon>
        <taxon>Clostridia</taxon>
        <taxon>Eubacteriales</taxon>
        <taxon>Clostridiales Family XVII. Incertae Sedis</taxon>
        <taxon>Thermaerobacter</taxon>
    </lineage>
</organism>
<comment type="similarity">
    <text evidence="1 4">Belongs to the 4-oxalocrotonate tautomerase family.</text>
</comment>
<evidence type="ECO:0000259" key="6">
    <source>
        <dbReference type="Pfam" id="PF01361"/>
    </source>
</evidence>
<dbReference type="InterPro" id="IPR018191">
    <property type="entry name" value="4-OT"/>
</dbReference>
<dbReference type="eggNOG" id="COG1942">
    <property type="taxonomic scope" value="Bacteria"/>
</dbReference>
<evidence type="ECO:0000256" key="5">
    <source>
        <dbReference type="SAM" id="MobiDB-lite"/>
    </source>
</evidence>